<dbReference type="OrthoDB" id="10264738at2759"/>
<evidence type="ECO:0000256" key="2">
    <source>
        <dbReference type="ARBA" id="ARBA00001946"/>
    </source>
</evidence>
<evidence type="ECO:0000256" key="5">
    <source>
        <dbReference type="ARBA" id="ARBA00022801"/>
    </source>
</evidence>
<protein>
    <recommendedName>
        <fullName evidence="3">protein-serine/threonine phosphatase</fullName>
        <ecNumber evidence="3">3.1.3.16</ecNumber>
    </recommendedName>
</protein>
<dbReference type="Pfam" id="PF00481">
    <property type="entry name" value="PP2C"/>
    <property type="match status" value="2"/>
</dbReference>
<accession>A0A834U1M8</accession>
<dbReference type="PANTHER" id="PTHR13832:SF285">
    <property type="entry name" value="PROTEIN PHOSPHATASE 2C 22-RELATED"/>
    <property type="match status" value="1"/>
</dbReference>
<evidence type="ECO:0000259" key="10">
    <source>
        <dbReference type="PROSITE" id="PS51746"/>
    </source>
</evidence>
<proteinExistence type="inferred from homology"/>
<keyword evidence="4" id="KW-0479">Metal-binding</keyword>
<comment type="caution">
    <text evidence="11">The sequence shown here is derived from an EMBL/GenBank/DDBJ whole genome shotgun (WGS) entry which is preliminary data.</text>
</comment>
<keyword evidence="8" id="KW-0464">Manganese</keyword>
<dbReference type="InterPro" id="IPR036457">
    <property type="entry name" value="PPM-type-like_dom_sf"/>
</dbReference>
<dbReference type="SUPFAM" id="SSF81606">
    <property type="entry name" value="PP2C-like"/>
    <property type="match status" value="1"/>
</dbReference>
<keyword evidence="12" id="KW-1185">Reference proteome</keyword>
<sequence length="356" mass="39972">MSSSIKRFFGIPSQPICRYEKTYEDGENEYLRYGLSSMQGWRENMEDSHVAFPRFDGATSFFGVYDGHGGKEVAKFCAKYFHQVLLNSEDYRNGDIETSLRETFFRMDEMMSGQRGWRELAMFGGKLKKLSATIQKWIWSSRRNRDNWATEKGLHSGFSGPQGTGSTSCVAVIRHNLVVVANAGDSRAVLSRGAQALDLSIDHKPTLQSEIDRIERAKGSIKDGRVNGKIAITRAIGDMYYKEAALPREDRILTANPDVRTVHLTNEDEFLVIACDGLWDCMTSQEMVNCVRRHYFLVPEGHRPPLSRVCAGAINECCPRERPRDGKGGDNMTMILVLFRQPQLNIASTSGSGSTS</sequence>
<keyword evidence="6" id="KW-0460">Magnesium</keyword>
<name>A0A834U1M8_9FABA</name>
<reference evidence="11" key="1">
    <citation type="submission" date="2020-09" db="EMBL/GenBank/DDBJ databases">
        <title>Genome-Enabled Discovery of Anthraquinone Biosynthesis in Senna tora.</title>
        <authorList>
            <person name="Kang S.-H."/>
            <person name="Pandey R.P."/>
            <person name="Lee C.-M."/>
            <person name="Sim J.-S."/>
            <person name="Jeong J.-T."/>
            <person name="Choi B.-S."/>
            <person name="Jung M."/>
            <person name="Ginzburg D."/>
            <person name="Zhao K."/>
            <person name="Won S.Y."/>
            <person name="Oh T.-J."/>
            <person name="Yu Y."/>
            <person name="Kim N.-H."/>
            <person name="Lee O.R."/>
            <person name="Lee T.-H."/>
            <person name="Bashyal P."/>
            <person name="Kim T.-S."/>
            <person name="Lee W.-H."/>
            <person name="Kawkins C."/>
            <person name="Kim C.-K."/>
            <person name="Kim J.S."/>
            <person name="Ahn B.O."/>
            <person name="Rhee S.Y."/>
            <person name="Sohng J.K."/>
        </authorList>
    </citation>
    <scope>NUCLEOTIDE SEQUENCE</scope>
    <source>
        <tissue evidence="11">Leaf</tissue>
    </source>
</reference>
<keyword evidence="5 9" id="KW-0378">Hydrolase</keyword>
<dbReference type="GO" id="GO:0046872">
    <property type="term" value="F:metal ion binding"/>
    <property type="evidence" value="ECO:0007669"/>
    <property type="project" value="UniProtKB-KW"/>
</dbReference>
<dbReference type="Proteomes" id="UP000634136">
    <property type="component" value="Unassembled WGS sequence"/>
</dbReference>
<comment type="similarity">
    <text evidence="9">Belongs to the PP2C family.</text>
</comment>
<organism evidence="11 12">
    <name type="scientific">Senna tora</name>
    <dbReference type="NCBI Taxonomy" id="362788"/>
    <lineage>
        <taxon>Eukaryota</taxon>
        <taxon>Viridiplantae</taxon>
        <taxon>Streptophyta</taxon>
        <taxon>Embryophyta</taxon>
        <taxon>Tracheophyta</taxon>
        <taxon>Spermatophyta</taxon>
        <taxon>Magnoliopsida</taxon>
        <taxon>eudicotyledons</taxon>
        <taxon>Gunneridae</taxon>
        <taxon>Pentapetalae</taxon>
        <taxon>rosids</taxon>
        <taxon>fabids</taxon>
        <taxon>Fabales</taxon>
        <taxon>Fabaceae</taxon>
        <taxon>Caesalpinioideae</taxon>
        <taxon>Cassia clade</taxon>
        <taxon>Senna</taxon>
    </lineage>
</organism>
<dbReference type="InterPro" id="IPR001932">
    <property type="entry name" value="PPM-type_phosphatase-like_dom"/>
</dbReference>
<evidence type="ECO:0000256" key="9">
    <source>
        <dbReference type="RuleBase" id="RU003465"/>
    </source>
</evidence>
<dbReference type="EC" id="3.1.3.16" evidence="3"/>
<dbReference type="CDD" id="cd00143">
    <property type="entry name" value="PP2Cc"/>
    <property type="match status" value="1"/>
</dbReference>
<evidence type="ECO:0000256" key="3">
    <source>
        <dbReference type="ARBA" id="ARBA00013081"/>
    </source>
</evidence>
<evidence type="ECO:0000256" key="7">
    <source>
        <dbReference type="ARBA" id="ARBA00022912"/>
    </source>
</evidence>
<evidence type="ECO:0000256" key="4">
    <source>
        <dbReference type="ARBA" id="ARBA00022723"/>
    </source>
</evidence>
<gene>
    <name evidence="11" type="ORF">G2W53_012698</name>
</gene>
<dbReference type="Gene3D" id="3.60.40.10">
    <property type="entry name" value="PPM-type phosphatase domain"/>
    <property type="match status" value="1"/>
</dbReference>
<evidence type="ECO:0000256" key="6">
    <source>
        <dbReference type="ARBA" id="ARBA00022842"/>
    </source>
</evidence>
<dbReference type="PANTHER" id="PTHR13832">
    <property type="entry name" value="PROTEIN PHOSPHATASE 2C"/>
    <property type="match status" value="1"/>
</dbReference>
<evidence type="ECO:0000256" key="8">
    <source>
        <dbReference type="ARBA" id="ARBA00023211"/>
    </source>
</evidence>
<dbReference type="InterPro" id="IPR000222">
    <property type="entry name" value="PP2C_BS"/>
</dbReference>
<dbReference type="InterPro" id="IPR015655">
    <property type="entry name" value="PP2C"/>
</dbReference>
<evidence type="ECO:0000256" key="1">
    <source>
        <dbReference type="ARBA" id="ARBA00001936"/>
    </source>
</evidence>
<evidence type="ECO:0000313" key="12">
    <source>
        <dbReference type="Proteomes" id="UP000634136"/>
    </source>
</evidence>
<evidence type="ECO:0000313" key="11">
    <source>
        <dbReference type="EMBL" id="KAF7830365.1"/>
    </source>
</evidence>
<keyword evidence="7 9" id="KW-0904">Protein phosphatase</keyword>
<comment type="cofactor">
    <cofactor evidence="1">
        <name>Mn(2+)</name>
        <dbReference type="ChEBI" id="CHEBI:29035"/>
    </cofactor>
</comment>
<dbReference type="PROSITE" id="PS01032">
    <property type="entry name" value="PPM_1"/>
    <property type="match status" value="1"/>
</dbReference>
<dbReference type="GO" id="GO:0004722">
    <property type="term" value="F:protein serine/threonine phosphatase activity"/>
    <property type="evidence" value="ECO:0007669"/>
    <property type="project" value="UniProtKB-EC"/>
</dbReference>
<dbReference type="SMART" id="SM00332">
    <property type="entry name" value="PP2Cc"/>
    <property type="match status" value="1"/>
</dbReference>
<comment type="cofactor">
    <cofactor evidence="2">
        <name>Mg(2+)</name>
        <dbReference type="ChEBI" id="CHEBI:18420"/>
    </cofactor>
</comment>
<dbReference type="PROSITE" id="PS51746">
    <property type="entry name" value="PPM_2"/>
    <property type="match status" value="1"/>
</dbReference>
<dbReference type="AlphaFoldDB" id="A0A834U1M8"/>
<feature type="domain" description="PPM-type phosphatase" evidence="10">
    <location>
        <begin position="32"/>
        <end position="339"/>
    </location>
</feature>
<dbReference type="EMBL" id="JAAIUW010000005">
    <property type="protein sequence ID" value="KAF7830365.1"/>
    <property type="molecule type" value="Genomic_DNA"/>
</dbReference>